<dbReference type="GO" id="GO:0003755">
    <property type="term" value="F:peptidyl-prolyl cis-trans isomerase activity"/>
    <property type="evidence" value="ECO:0007669"/>
    <property type="project" value="UniProtKB-UniRule"/>
</dbReference>
<evidence type="ECO:0000259" key="3">
    <source>
        <dbReference type="PROSITE" id="PS50072"/>
    </source>
</evidence>
<dbReference type="PANTHER" id="PTHR45625:SF3">
    <property type="entry name" value="PEPTIDYL-PROLYL CIS-TRANS ISOMERASE B-RELATED"/>
    <property type="match status" value="1"/>
</dbReference>
<keyword evidence="2" id="KW-0697">Rotamase</keyword>
<feature type="domain" description="PPIase cyclophilin-type" evidence="3">
    <location>
        <begin position="75"/>
        <end position="224"/>
    </location>
</feature>
<proteinExistence type="inferred from homology"/>
<dbReference type="Proteomes" id="UP000215563">
    <property type="component" value="Unassembled WGS sequence"/>
</dbReference>
<name>A0A229RPB3_AMYAL</name>
<dbReference type="InterPro" id="IPR044666">
    <property type="entry name" value="Cyclophilin_A-like"/>
</dbReference>
<keyword evidence="2" id="KW-0732">Signal</keyword>
<organism evidence="4 5">
    <name type="scientific">Amycolatopsis alba DSM 44262</name>
    <dbReference type="NCBI Taxonomy" id="1125972"/>
    <lineage>
        <taxon>Bacteria</taxon>
        <taxon>Bacillati</taxon>
        <taxon>Actinomycetota</taxon>
        <taxon>Actinomycetes</taxon>
        <taxon>Pseudonocardiales</taxon>
        <taxon>Pseudonocardiaceae</taxon>
        <taxon>Amycolatopsis</taxon>
    </lineage>
</organism>
<feature type="signal peptide" evidence="2">
    <location>
        <begin position="1"/>
        <end position="25"/>
    </location>
</feature>
<dbReference type="Pfam" id="PF00160">
    <property type="entry name" value="Pro_isomerase"/>
    <property type="match status" value="1"/>
</dbReference>
<reference evidence="4 5" key="1">
    <citation type="submission" date="2017-07" db="EMBL/GenBank/DDBJ databases">
        <title>Amycolatopsis alba DSM 44262 Genome sequencing and assembly.</title>
        <authorList>
            <person name="Kaur N."/>
            <person name="Mayilraj S."/>
        </authorList>
    </citation>
    <scope>NUCLEOTIDE SEQUENCE [LARGE SCALE GENOMIC DNA]</scope>
    <source>
        <strain evidence="4 5">DSM 44262</strain>
    </source>
</reference>
<dbReference type="PANTHER" id="PTHR45625">
    <property type="entry name" value="PEPTIDYL-PROLYL CIS-TRANS ISOMERASE-RELATED"/>
    <property type="match status" value="1"/>
</dbReference>
<dbReference type="InterPro" id="IPR029000">
    <property type="entry name" value="Cyclophilin-like_dom_sf"/>
</dbReference>
<dbReference type="InterPro" id="IPR002130">
    <property type="entry name" value="Cyclophilin-type_PPIase_dom"/>
</dbReference>
<comment type="similarity">
    <text evidence="2">Belongs to the cyclophilin-type PPIase family.</text>
</comment>
<dbReference type="PRINTS" id="PR00153">
    <property type="entry name" value="CSAPPISMRASE"/>
</dbReference>
<feature type="chain" id="PRO_5011128238" description="Peptidyl-prolyl cis-trans isomerase" evidence="2">
    <location>
        <begin position="26"/>
        <end position="226"/>
    </location>
</feature>
<comment type="caution">
    <text evidence="4">The sequence shown here is derived from an EMBL/GenBank/DDBJ whole genome shotgun (WGS) entry which is preliminary data.</text>
</comment>
<dbReference type="EMBL" id="NMQU01000062">
    <property type="protein sequence ID" value="OXM48522.1"/>
    <property type="molecule type" value="Genomic_DNA"/>
</dbReference>
<dbReference type="SUPFAM" id="SSF50891">
    <property type="entry name" value="Cyclophilin-like"/>
    <property type="match status" value="1"/>
</dbReference>
<comment type="catalytic activity">
    <reaction evidence="2">
        <text>[protein]-peptidylproline (omega=180) = [protein]-peptidylproline (omega=0)</text>
        <dbReference type="Rhea" id="RHEA:16237"/>
        <dbReference type="Rhea" id="RHEA-COMP:10747"/>
        <dbReference type="Rhea" id="RHEA-COMP:10748"/>
        <dbReference type="ChEBI" id="CHEBI:83833"/>
        <dbReference type="ChEBI" id="CHEBI:83834"/>
        <dbReference type="EC" id="5.2.1.8"/>
    </reaction>
</comment>
<dbReference type="PROSITE" id="PS50072">
    <property type="entry name" value="CSA_PPIASE_2"/>
    <property type="match status" value="1"/>
</dbReference>
<evidence type="ECO:0000256" key="1">
    <source>
        <dbReference type="ARBA" id="ARBA00002388"/>
    </source>
</evidence>
<gene>
    <name evidence="4" type="ORF">CFP75_21870</name>
</gene>
<evidence type="ECO:0000313" key="4">
    <source>
        <dbReference type="EMBL" id="OXM48522.1"/>
    </source>
</evidence>
<keyword evidence="2 4" id="KW-0413">Isomerase</keyword>
<comment type="function">
    <text evidence="1 2">PPIases accelerate the folding of proteins. It catalyzes the cis-trans isomerization of proline imidic peptide bonds in oligopeptides.</text>
</comment>
<evidence type="ECO:0000256" key="2">
    <source>
        <dbReference type="RuleBase" id="RU363019"/>
    </source>
</evidence>
<dbReference type="OrthoDB" id="5507614at2"/>
<evidence type="ECO:0000313" key="5">
    <source>
        <dbReference type="Proteomes" id="UP000215563"/>
    </source>
</evidence>
<keyword evidence="5" id="KW-1185">Reference proteome</keyword>
<dbReference type="RefSeq" id="WP_020630535.1">
    <property type="nucleotide sequence ID" value="NZ_KB913032.1"/>
</dbReference>
<sequence length="226" mass="24035">MKLRWGVTAVVSALAAVVLPGVASAAPATSAGSLPIVRCEFTPTPENPAARPVFRPIPFTLTRGTIDVTFRFNYGPVTVRLNRAGAAPCAAHNLASLALQRFYDHSQCWRLTNSSRLGVLQCGDIYEAEKGGPGYKFPDEVDGTETYERGTIAMGNQGAGTNGSEFFIVHSFANIPKNYSVMGKVVRGMDVLDKIVANGIIPTDPNGPQDGLPAKPVKIQKATVGF</sequence>
<dbReference type="EC" id="5.2.1.8" evidence="2"/>
<accession>A0A229RPB3</accession>
<dbReference type="Gene3D" id="2.40.100.10">
    <property type="entry name" value="Cyclophilin-like"/>
    <property type="match status" value="1"/>
</dbReference>
<dbReference type="AlphaFoldDB" id="A0A229RPB3"/>
<protein>
    <recommendedName>
        <fullName evidence="2">Peptidyl-prolyl cis-trans isomerase</fullName>
        <shortName evidence="2">PPIase</shortName>
        <ecNumber evidence="2">5.2.1.8</ecNumber>
    </recommendedName>
</protein>